<feature type="compositionally biased region" description="Low complexity" evidence="1">
    <location>
        <begin position="44"/>
        <end position="67"/>
    </location>
</feature>
<dbReference type="AlphaFoldDB" id="A0A6N7ZML8"/>
<evidence type="ECO:0000313" key="3">
    <source>
        <dbReference type="Proteomes" id="UP000440668"/>
    </source>
</evidence>
<proteinExistence type="predicted"/>
<organism evidence="2 3">
    <name type="scientific">Cellulosimicrobium composti</name>
    <dbReference type="NCBI Taxonomy" id="2672572"/>
    <lineage>
        <taxon>Bacteria</taxon>
        <taxon>Bacillati</taxon>
        <taxon>Actinomycetota</taxon>
        <taxon>Actinomycetes</taxon>
        <taxon>Micrococcales</taxon>
        <taxon>Promicromonosporaceae</taxon>
        <taxon>Cellulosimicrobium</taxon>
    </lineage>
</organism>
<dbReference type="RefSeq" id="WP_155100027.1">
    <property type="nucleotide sequence ID" value="NZ_WMKA01000055.1"/>
</dbReference>
<dbReference type="Proteomes" id="UP000440668">
    <property type="component" value="Unassembled WGS sequence"/>
</dbReference>
<evidence type="ECO:0000256" key="1">
    <source>
        <dbReference type="SAM" id="MobiDB-lite"/>
    </source>
</evidence>
<protein>
    <submittedName>
        <fullName evidence="2">Uncharacterized protein</fullName>
    </submittedName>
</protein>
<comment type="caution">
    <text evidence="2">The sequence shown here is derived from an EMBL/GenBank/DDBJ whole genome shotgun (WGS) entry which is preliminary data.</text>
</comment>
<sequence>MSVHDSDLDALHVAARRVHRLVTDERALDAATARPAGLGRRPSPARASAVPGGVPAGPRGVSARGAP</sequence>
<reference evidence="2 3" key="1">
    <citation type="submission" date="2019-11" db="EMBL/GenBank/DDBJ databases">
        <title>Cellulosimicrobium composti sp. nov. isolated from a compost.</title>
        <authorList>
            <person name="Yang Y."/>
        </authorList>
    </citation>
    <scope>NUCLEOTIDE SEQUENCE [LARGE SCALE GENOMIC DNA]</scope>
    <source>
        <strain evidence="2 3">BIT-GX5</strain>
    </source>
</reference>
<feature type="region of interest" description="Disordered" evidence="1">
    <location>
        <begin position="26"/>
        <end position="67"/>
    </location>
</feature>
<dbReference type="EMBL" id="WMKA01000055">
    <property type="protein sequence ID" value="MTG90600.1"/>
    <property type="molecule type" value="Genomic_DNA"/>
</dbReference>
<evidence type="ECO:0000313" key="2">
    <source>
        <dbReference type="EMBL" id="MTG90600.1"/>
    </source>
</evidence>
<name>A0A6N7ZML8_9MICO</name>
<gene>
    <name evidence="2" type="ORF">GJV82_16895</name>
</gene>
<accession>A0A6N7ZML8</accession>